<protein>
    <submittedName>
        <fullName evidence="1">Putative cytoplasmic protein</fullName>
    </submittedName>
</protein>
<dbReference type="Proteomes" id="UP000277214">
    <property type="component" value="Chromosome 1"/>
</dbReference>
<accession>A0A3S4J3M6</accession>
<reference evidence="1 2" key="1">
    <citation type="submission" date="2018-12" db="EMBL/GenBank/DDBJ databases">
        <authorList>
            <consortium name="Pathogen Informatics"/>
        </authorList>
    </citation>
    <scope>NUCLEOTIDE SEQUENCE [LARGE SCALE GENOMIC DNA]</scope>
    <source>
        <strain evidence="1 2">NCTC8272</strain>
    </source>
</reference>
<gene>
    <name evidence="1" type="primary">SBOV08731</name>
    <name evidence="1" type="ORF">NCTC8272_02244</name>
</gene>
<evidence type="ECO:0000313" key="1">
    <source>
        <dbReference type="EMBL" id="VEA36716.1"/>
    </source>
</evidence>
<organism evidence="1 2">
    <name type="scientific">Salmonella enterica I</name>
    <dbReference type="NCBI Taxonomy" id="59201"/>
    <lineage>
        <taxon>Bacteria</taxon>
        <taxon>Pseudomonadati</taxon>
        <taxon>Pseudomonadota</taxon>
        <taxon>Gammaproteobacteria</taxon>
        <taxon>Enterobacterales</taxon>
        <taxon>Enterobacteriaceae</taxon>
        <taxon>Salmonella</taxon>
    </lineage>
</organism>
<evidence type="ECO:0000313" key="2">
    <source>
        <dbReference type="Proteomes" id="UP000277214"/>
    </source>
</evidence>
<dbReference type="EMBL" id="LR134149">
    <property type="protein sequence ID" value="VEA36716.1"/>
    <property type="molecule type" value="Genomic_DNA"/>
</dbReference>
<sequence>MWWLFQNVLQWSYFTSIQYKIYGKSMLYNLHHQKFWLIHQLVTPEPQYILQVYHP</sequence>
<proteinExistence type="predicted"/>
<dbReference type="AlphaFoldDB" id="A0A3S4J3M6"/>
<name>A0A3S4J3M6_SALET</name>